<gene>
    <name evidence="1" type="ORF">LTR36_009614</name>
</gene>
<organism evidence="1 2">
    <name type="scientific">Oleoguttula mirabilis</name>
    <dbReference type="NCBI Taxonomy" id="1507867"/>
    <lineage>
        <taxon>Eukaryota</taxon>
        <taxon>Fungi</taxon>
        <taxon>Dikarya</taxon>
        <taxon>Ascomycota</taxon>
        <taxon>Pezizomycotina</taxon>
        <taxon>Dothideomycetes</taxon>
        <taxon>Dothideomycetidae</taxon>
        <taxon>Mycosphaerellales</taxon>
        <taxon>Teratosphaeriaceae</taxon>
        <taxon>Oleoguttula</taxon>
    </lineage>
</organism>
<protein>
    <submittedName>
        <fullName evidence="1">Uncharacterized protein</fullName>
    </submittedName>
</protein>
<dbReference type="EMBL" id="JAVFHQ010000070">
    <property type="protein sequence ID" value="KAK4540302.1"/>
    <property type="molecule type" value="Genomic_DNA"/>
</dbReference>
<name>A0AAV9J5P4_9PEZI</name>
<proteinExistence type="predicted"/>
<dbReference type="PANTHER" id="PTHR42085">
    <property type="entry name" value="F-BOX DOMAIN-CONTAINING PROTEIN"/>
    <property type="match status" value="1"/>
</dbReference>
<dbReference type="InterPro" id="IPR038883">
    <property type="entry name" value="AN11006-like"/>
</dbReference>
<evidence type="ECO:0000313" key="1">
    <source>
        <dbReference type="EMBL" id="KAK4540302.1"/>
    </source>
</evidence>
<dbReference type="PANTHER" id="PTHR42085:SF1">
    <property type="entry name" value="F-BOX DOMAIN-CONTAINING PROTEIN"/>
    <property type="match status" value="1"/>
</dbReference>
<reference evidence="1 2" key="1">
    <citation type="submission" date="2021-11" db="EMBL/GenBank/DDBJ databases">
        <title>Black yeast isolated from Biological Soil Crust.</title>
        <authorList>
            <person name="Kurbessoian T."/>
        </authorList>
    </citation>
    <scope>NUCLEOTIDE SEQUENCE [LARGE SCALE GENOMIC DNA]</scope>
    <source>
        <strain evidence="1 2">CCFEE 5522</strain>
    </source>
</reference>
<keyword evidence="2" id="KW-1185">Reference proteome</keyword>
<evidence type="ECO:0000313" key="2">
    <source>
        <dbReference type="Proteomes" id="UP001324427"/>
    </source>
</evidence>
<comment type="caution">
    <text evidence="1">The sequence shown here is derived from an EMBL/GenBank/DDBJ whole genome shotgun (WGS) entry which is preliminary data.</text>
</comment>
<dbReference type="Proteomes" id="UP001324427">
    <property type="component" value="Unassembled WGS sequence"/>
</dbReference>
<dbReference type="AlphaFoldDB" id="A0AAV9J5P4"/>
<accession>A0AAV9J5P4</accession>
<sequence length="349" mass="39595">MAAPACSSLEDIERLMAGADIDTLRQVTQRAGEVLAKRLQERNQTSSPLLRLPQELRDQILCDVLDEEVSEGGITRIRLPEQHVELTRRGWCDEYGRTQYLEPLQDDYEIEAIAGSSPPALLHACRQLRQDAANLFYATSYFHGTEDAAEMSATSSTALEELQRLLSVMSTGEILEAQQYVSQKLQPEHLQAWNQTASPLLRLPRELRDQILADALVDRYDIEVPCPEETKERGSEPYLPPALLYASHQLRQEAAEVYYADNTFGAGSDTVYKWLPSLPVEHRKLIKTVRCTASCRVHWWHHDRAKAVEITAKIESELQMPQGSVWAEIEMKDCGSQVWLNSQGRQHEV</sequence>